<evidence type="ECO:0000259" key="1">
    <source>
        <dbReference type="Pfam" id="PF01425"/>
    </source>
</evidence>
<proteinExistence type="predicted"/>
<dbReference type="GO" id="GO:0003824">
    <property type="term" value="F:catalytic activity"/>
    <property type="evidence" value="ECO:0007669"/>
    <property type="project" value="InterPro"/>
</dbReference>
<dbReference type="Gene3D" id="3.90.1300.10">
    <property type="entry name" value="Amidase signature (AS) domain"/>
    <property type="match status" value="1"/>
</dbReference>
<gene>
    <name evidence="2" type="ORF">EDC65_2883</name>
</gene>
<dbReference type="PROSITE" id="PS00571">
    <property type="entry name" value="AMIDASES"/>
    <property type="match status" value="1"/>
</dbReference>
<keyword evidence="3" id="KW-1185">Reference proteome</keyword>
<dbReference type="InterPro" id="IPR023631">
    <property type="entry name" value="Amidase_dom"/>
</dbReference>
<dbReference type="SUPFAM" id="SSF75304">
    <property type="entry name" value="Amidase signature (AS) enzymes"/>
    <property type="match status" value="1"/>
</dbReference>
<accession>A0A3N1L8K5</accession>
<protein>
    <submittedName>
        <fullName evidence="2">Amidase</fullName>
    </submittedName>
</protein>
<dbReference type="AlphaFoldDB" id="A0A3N1L8K5"/>
<reference evidence="2 3" key="1">
    <citation type="submission" date="2018-11" db="EMBL/GenBank/DDBJ databases">
        <title>Genomic Encyclopedia of Type Strains, Phase IV (KMG-IV): sequencing the most valuable type-strain genomes for metagenomic binning, comparative biology and taxonomic classification.</title>
        <authorList>
            <person name="Goeker M."/>
        </authorList>
    </citation>
    <scope>NUCLEOTIDE SEQUENCE [LARGE SCALE GENOMIC DNA]</scope>
    <source>
        <strain evidence="2 3">DSM 5900</strain>
    </source>
</reference>
<dbReference type="Pfam" id="PF01425">
    <property type="entry name" value="Amidase"/>
    <property type="match status" value="1"/>
</dbReference>
<evidence type="ECO:0000313" key="3">
    <source>
        <dbReference type="Proteomes" id="UP000278222"/>
    </source>
</evidence>
<sequence length="480" mass="51236">MPLSELTRMTAVEAVRRLKAREIQPADLIDAAMARMDEVEPAVNALPTRCPERARAAAAALPRHAGDPDAPGWLAGLPVAIKDLLNVAGVRSTQGSPIFADHIPERSDLVVETLEQRGGIVLAKSNTPEFGAGANTFNPVFGKTRNPWNTSLTCGGSSGGSAVALATGEVWLASGSDLGGSLRIPASFCGIVGMRPSPGRVARGPNYNIPDDLAIEGPMARNVADVALMLDAMAGPAAEDPTTLPLPALPFQDAVRNPTRPVRVAFSPNLGFLPVHPEVAEVAERAARRFEAMGIPVDRATPDFSDAQEIFQTLRALFFVTDKAELLRTKRDQLKPDVIWNIEKGMKLDADAIGRAVRARSALLARVGRFFQTYDVLLTPAVIVPPFDVDTVSVRKVGDVEFDNYIDWLSITYALSMTRCASLSLPAGFLADGRPVGLQMVTRANGEAPLLSAAWLLEEALGLRDLVPIDPRTGPALPPS</sequence>
<organism evidence="2 3">
    <name type="scientific">Stella humosa</name>
    <dbReference type="NCBI Taxonomy" id="94"/>
    <lineage>
        <taxon>Bacteria</taxon>
        <taxon>Pseudomonadati</taxon>
        <taxon>Pseudomonadota</taxon>
        <taxon>Alphaproteobacteria</taxon>
        <taxon>Rhodospirillales</taxon>
        <taxon>Stellaceae</taxon>
        <taxon>Stella</taxon>
    </lineage>
</organism>
<evidence type="ECO:0000313" key="2">
    <source>
        <dbReference type="EMBL" id="ROP91023.1"/>
    </source>
</evidence>
<dbReference type="Proteomes" id="UP000278222">
    <property type="component" value="Unassembled WGS sequence"/>
</dbReference>
<dbReference type="InterPro" id="IPR036928">
    <property type="entry name" value="AS_sf"/>
</dbReference>
<dbReference type="PANTHER" id="PTHR11895">
    <property type="entry name" value="TRANSAMIDASE"/>
    <property type="match status" value="1"/>
</dbReference>
<dbReference type="RefSeq" id="WP_123690598.1">
    <property type="nucleotide sequence ID" value="NZ_AP019700.1"/>
</dbReference>
<feature type="domain" description="Amidase" evidence="1">
    <location>
        <begin position="27"/>
        <end position="451"/>
    </location>
</feature>
<comment type="caution">
    <text evidence="2">The sequence shown here is derived from an EMBL/GenBank/DDBJ whole genome shotgun (WGS) entry which is preliminary data.</text>
</comment>
<dbReference type="InterPro" id="IPR020556">
    <property type="entry name" value="Amidase_CS"/>
</dbReference>
<name>A0A3N1L8K5_9PROT</name>
<dbReference type="EMBL" id="RJKX01000014">
    <property type="protein sequence ID" value="ROP91023.1"/>
    <property type="molecule type" value="Genomic_DNA"/>
</dbReference>
<dbReference type="OrthoDB" id="7245165at2"/>
<dbReference type="InterPro" id="IPR000120">
    <property type="entry name" value="Amidase"/>
</dbReference>
<dbReference type="PANTHER" id="PTHR11895:SF76">
    <property type="entry name" value="INDOLEACETAMIDE HYDROLASE"/>
    <property type="match status" value="1"/>
</dbReference>